<sequence>MTLDAQAPDLTSLEPVATFCGNCDCGCPQLFVDPSASEDRIADGAAKSSVQHQGHGTQTGSGASAAPKADAGAAAGPEVKGVDGTTGQAPNTELAETGSSSTPCIAVAGAAVLSIGATAVITAGRRRARAAGR</sequence>
<proteinExistence type="predicted"/>
<keyword evidence="2" id="KW-0812">Transmembrane</keyword>
<evidence type="ECO:0000313" key="3">
    <source>
        <dbReference type="EMBL" id="MFD0629003.1"/>
    </source>
</evidence>
<keyword evidence="2" id="KW-0472">Membrane</keyword>
<reference evidence="4" key="1">
    <citation type="journal article" date="2019" name="Int. J. Syst. Evol. Microbiol.">
        <title>The Global Catalogue of Microorganisms (GCM) 10K type strain sequencing project: providing services to taxonomists for standard genome sequencing and annotation.</title>
        <authorList>
            <consortium name="The Broad Institute Genomics Platform"/>
            <consortium name="The Broad Institute Genome Sequencing Center for Infectious Disease"/>
            <person name="Wu L."/>
            <person name="Ma J."/>
        </authorList>
    </citation>
    <scope>NUCLEOTIDE SEQUENCE [LARGE SCALE GENOMIC DNA]</scope>
    <source>
        <strain evidence="4">JCM 12607</strain>
    </source>
</reference>
<dbReference type="Proteomes" id="UP001596915">
    <property type="component" value="Unassembled WGS sequence"/>
</dbReference>
<feature type="compositionally biased region" description="Low complexity" evidence="1">
    <location>
        <begin position="51"/>
        <end position="77"/>
    </location>
</feature>
<gene>
    <name evidence="3" type="ORF">ACFQ2K_46715</name>
</gene>
<keyword evidence="2" id="KW-1133">Transmembrane helix</keyword>
<evidence type="ECO:0000313" key="4">
    <source>
        <dbReference type="Proteomes" id="UP001596915"/>
    </source>
</evidence>
<organism evidence="3 4">
    <name type="scientific">Streptomyces sanglieri</name>
    <dbReference type="NCBI Taxonomy" id="193460"/>
    <lineage>
        <taxon>Bacteria</taxon>
        <taxon>Bacillati</taxon>
        <taxon>Actinomycetota</taxon>
        <taxon>Actinomycetes</taxon>
        <taxon>Kitasatosporales</taxon>
        <taxon>Streptomycetaceae</taxon>
        <taxon>Streptomyces</taxon>
    </lineage>
</organism>
<evidence type="ECO:0000256" key="2">
    <source>
        <dbReference type="SAM" id="Phobius"/>
    </source>
</evidence>
<dbReference type="EMBL" id="JBHTGL010000008">
    <property type="protein sequence ID" value="MFD0629003.1"/>
    <property type="molecule type" value="Genomic_DNA"/>
</dbReference>
<feature type="transmembrane region" description="Helical" evidence="2">
    <location>
        <begin position="105"/>
        <end position="124"/>
    </location>
</feature>
<comment type="caution">
    <text evidence="3">The sequence shown here is derived from an EMBL/GenBank/DDBJ whole genome shotgun (WGS) entry which is preliminary data.</text>
</comment>
<accession>A0ABW2XB25</accession>
<keyword evidence="4" id="KW-1185">Reference proteome</keyword>
<protein>
    <submittedName>
        <fullName evidence="3">LAETG motif-containing sortase-dependent surface protein</fullName>
    </submittedName>
</protein>
<name>A0ABW2XB25_9ACTN</name>
<dbReference type="NCBIfam" id="NF041528">
    <property type="entry name" value="strep_LAETG"/>
    <property type="match status" value="1"/>
</dbReference>
<evidence type="ECO:0000256" key="1">
    <source>
        <dbReference type="SAM" id="MobiDB-lite"/>
    </source>
</evidence>
<feature type="region of interest" description="Disordered" evidence="1">
    <location>
        <begin position="41"/>
        <end position="100"/>
    </location>
</feature>